<protein>
    <submittedName>
        <fullName evidence="1">Uncharacterized protein</fullName>
    </submittedName>
</protein>
<name>A0A811S3E8_9POAL</name>
<proteinExistence type="predicted"/>
<dbReference type="Proteomes" id="UP000604825">
    <property type="component" value="Unassembled WGS sequence"/>
</dbReference>
<dbReference type="PANTHER" id="PTHR31676:SF89">
    <property type="entry name" value="OS07G0120500 PROTEIN"/>
    <property type="match status" value="1"/>
</dbReference>
<dbReference type="InterPro" id="IPR036758">
    <property type="entry name" value="At5g01610-like"/>
</dbReference>
<accession>A0A811S3E8</accession>
<dbReference type="Gene3D" id="2.30.240.10">
    <property type="entry name" value="At5g01610-like"/>
    <property type="match status" value="1"/>
</dbReference>
<dbReference type="AlphaFoldDB" id="A0A811S3E8"/>
<sequence>MASQDIQSHRAGAEVITGDAACRKKSVELLEELGLPKGLLPMQDIQAGVRVQPTDRVHVAGAREEEGRAHVTAFAEKGKLRKITGVKTKELMLWLSVVEVYIPEASPDKITFKTSTGLSNTFDAPAFALGE</sequence>
<gene>
    <name evidence="1" type="ORF">NCGR_LOCUS61013</name>
</gene>
<comment type="caution">
    <text evidence="1">The sequence shown here is derived from an EMBL/GenBank/DDBJ whole genome shotgun (WGS) entry which is preliminary data.</text>
</comment>
<dbReference type="Pfam" id="PF04398">
    <property type="entry name" value="DUF538"/>
    <property type="match status" value="1"/>
</dbReference>
<evidence type="ECO:0000313" key="1">
    <source>
        <dbReference type="EMBL" id="CAD6336915.1"/>
    </source>
</evidence>
<keyword evidence="2" id="KW-1185">Reference proteome</keyword>
<evidence type="ECO:0000313" key="2">
    <source>
        <dbReference type="Proteomes" id="UP000604825"/>
    </source>
</evidence>
<dbReference type="InterPro" id="IPR007493">
    <property type="entry name" value="DUF538"/>
</dbReference>
<dbReference type="PANTHER" id="PTHR31676">
    <property type="entry name" value="T31J12.3 PROTEIN-RELATED"/>
    <property type="match status" value="1"/>
</dbReference>
<dbReference type="EMBL" id="CAJGYO010000018">
    <property type="protein sequence ID" value="CAD6336915.1"/>
    <property type="molecule type" value="Genomic_DNA"/>
</dbReference>
<dbReference type="SUPFAM" id="SSF141562">
    <property type="entry name" value="At5g01610-like"/>
    <property type="match status" value="1"/>
</dbReference>
<dbReference type="OrthoDB" id="1927821at2759"/>
<organism evidence="1 2">
    <name type="scientific">Miscanthus lutarioriparius</name>
    <dbReference type="NCBI Taxonomy" id="422564"/>
    <lineage>
        <taxon>Eukaryota</taxon>
        <taxon>Viridiplantae</taxon>
        <taxon>Streptophyta</taxon>
        <taxon>Embryophyta</taxon>
        <taxon>Tracheophyta</taxon>
        <taxon>Spermatophyta</taxon>
        <taxon>Magnoliopsida</taxon>
        <taxon>Liliopsida</taxon>
        <taxon>Poales</taxon>
        <taxon>Poaceae</taxon>
        <taxon>PACMAD clade</taxon>
        <taxon>Panicoideae</taxon>
        <taxon>Andropogonodae</taxon>
        <taxon>Andropogoneae</taxon>
        <taxon>Saccharinae</taxon>
        <taxon>Miscanthus</taxon>
    </lineage>
</organism>
<reference evidence="1" key="1">
    <citation type="submission" date="2020-10" db="EMBL/GenBank/DDBJ databases">
        <authorList>
            <person name="Han B."/>
            <person name="Lu T."/>
            <person name="Zhao Q."/>
            <person name="Huang X."/>
            <person name="Zhao Y."/>
        </authorList>
    </citation>
    <scope>NUCLEOTIDE SEQUENCE</scope>
</reference>